<keyword evidence="1" id="KW-0812">Transmembrane</keyword>
<dbReference type="Proteomes" id="UP000177177">
    <property type="component" value="Unassembled WGS sequence"/>
</dbReference>
<feature type="transmembrane region" description="Helical" evidence="1">
    <location>
        <begin position="46"/>
        <end position="72"/>
    </location>
</feature>
<reference evidence="3 4" key="1">
    <citation type="journal article" date="2016" name="Nat. Commun.">
        <title>Thousands of microbial genomes shed light on interconnected biogeochemical processes in an aquifer system.</title>
        <authorList>
            <person name="Anantharaman K."/>
            <person name="Brown C.T."/>
            <person name="Hug L.A."/>
            <person name="Sharon I."/>
            <person name="Castelle C.J."/>
            <person name="Probst A.J."/>
            <person name="Thomas B.C."/>
            <person name="Singh A."/>
            <person name="Wilkins M.J."/>
            <person name="Karaoz U."/>
            <person name="Brodie E.L."/>
            <person name="Williams K.H."/>
            <person name="Hubbard S.S."/>
            <person name="Banfield J.F."/>
        </authorList>
    </citation>
    <scope>NUCLEOTIDE SEQUENCE [LARGE SCALE GENOMIC DNA]</scope>
</reference>
<accession>A0A1G2KWH5</accession>
<organism evidence="3 4">
    <name type="scientific">Candidatus Sungbacteria bacterium RIFCSPHIGHO2_02_FULL_53_17</name>
    <dbReference type="NCBI Taxonomy" id="1802275"/>
    <lineage>
        <taxon>Bacteria</taxon>
        <taxon>Candidatus Sungiibacteriota</taxon>
    </lineage>
</organism>
<feature type="signal peptide" evidence="2">
    <location>
        <begin position="1"/>
        <end position="22"/>
    </location>
</feature>
<evidence type="ECO:0000313" key="3">
    <source>
        <dbReference type="EMBL" id="OHA03797.1"/>
    </source>
</evidence>
<feature type="chain" id="PRO_5009583479" evidence="2">
    <location>
        <begin position="23"/>
        <end position="241"/>
    </location>
</feature>
<gene>
    <name evidence="3" type="ORF">A3C92_03950</name>
</gene>
<dbReference type="EMBL" id="MHQN01000012">
    <property type="protein sequence ID" value="OHA03797.1"/>
    <property type="molecule type" value="Genomic_DNA"/>
</dbReference>
<evidence type="ECO:0000313" key="4">
    <source>
        <dbReference type="Proteomes" id="UP000177177"/>
    </source>
</evidence>
<protein>
    <submittedName>
        <fullName evidence="3">Uncharacterized protein</fullName>
    </submittedName>
</protein>
<evidence type="ECO:0000256" key="1">
    <source>
        <dbReference type="SAM" id="Phobius"/>
    </source>
</evidence>
<keyword evidence="2" id="KW-0732">Signal</keyword>
<name>A0A1G2KWH5_9BACT</name>
<keyword evidence="1" id="KW-0472">Membrane</keyword>
<proteinExistence type="predicted"/>
<feature type="transmembrane region" description="Helical" evidence="1">
    <location>
        <begin position="84"/>
        <end position="105"/>
    </location>
</feature>
<sequence length="241" mass="25427">MKKTFKIPTIVLVVLTPAAAFAQDTITGLEFLGLKADAKIGDIIAQIYIFGVGFVALSALIIFTIGGVMYIFAGDKDPGKAKEMMRNAFWGLVLALTSWLILYTINPELVKNIGNLKLQTIQTSTDSQSATGTAAQGAICVLQLNAPITQTCASPLRCVVENIGRNCFEAPTGTSQLTTCQKAERMCDAPAPPPVQGTFRCRLSGSDTCVVGSAFNNSTCGNTCPGLCVSVSSAESTICNR</sequence>
<comment type="caution">
    <text evidence="3">The sequence shown here is derived from an EMBL/GenBank/DDBJ whole genome shotgun (WGS) entry which is preliminary data.</text>
</comment>
<dbReference type="AlphaFoldDB" id="A0A1G2KWH5"/>
<evidence type="ECO:0000256" key="2">
    <source>
        <dbReference type="SAM" id="SignalP"/>
    </source>
</evidence>
<keyword evidence="1" id="KW-1133">Transmembrane helix</keyword>